<keyword evidence="9" id="KW-1015">Disulfide bond</keyword>
<evidence type="ECO:0000256" key="2">
    <source>
        <dbReference type="ARBA" id="ARBA00007664"/>
    </source>
</evidence>
<feature type="domain" description="Peptidase S1" evidence="14">
    <location>
        <begin position="29"/>
        <end position="258"/>
    </location>
</feature>
<dbReference type="InterPro" id="IPR050430">
    <property type="entry name" value="Peptidase_S1"/>
</dbReference>
<dbReference type="InterPro" id="IPR001314">
    <property type="entry name" value="Peptidase_S1A"/>
</dbReference>
<dbReference type="InterPro" id="IPR009003">
    <property type="entry name" value="Peptidase_S1_PA"/>
</dbReference>
<comment type="catalytic activity">
    <reaction evidence="10">
        <text>Preferential cleavage: Arg-|-Xaa, Lys-|-Xaa.</text>
        <dbReference type="EC" id="3.4.21.4"/>
    </reaction>
</comment>
<feature type="signal peptide" evidence="13">
    <location>
        <begin position="1"/>
        <end position="21"/>
    </location>
</feature>
<dbReference type="SMART" id="SM00020">
    <property type="entry name" value="Tryp_SPc"/>
    <property type="match status" value="1"/>
</dbReference>
<keyword evidence="6 12" id="KW-0378">Hydrolase</keyword>
<evidence type="ECO:0000256" key="13">
    <source>
        <dbReference type="SAM" id="SignalP"/>
    </source>
</evidence>
<evidence type="ECO:0000256" key="5">
    <source>
        <dbReference type="ARBA" id="ARBA00022729"/>
    </source>
</evidence>
<keyword evidence="5 13" id="KW-0732">Signal</keyword>
<dbReference type="PROSITE" id="PS00135">
    <property type="entry name" value="TRYPSIN_SER"/>
    <property type="match status" value="1"/>
</dbReference>
<comment type="subcellular location">
    <subcellularLocation>
        <location evidence="1">Secreted</location>
        <location evidence="1">Extracellular space</location>
    </subcellularLocation>
</comment>
<accession>A0A6J2TBT8</accession>
<evidence type="ECO:0000256" key="1">
    <source>
        <dbReference type="ARBA" id="ARBA00004239"/>
    </source>
</evidence>
<keyword evidence="8" id="KW-0865">Zymogen</keyword>
<dbReference type="InterPro" id="IPR043504">
    <property type="entry name" value="Peptidase_S1_PA_chymotrypsin"/>
</dbReference>
<dbReference type="CDD" id="cd00190">
    <property type="entry name" value="Tryp_SPc"/>
    <property type="match status" value="1"/>
</dbReference>
<evidence type="ECO:0000256" key="8">
    <source>
        <dbReference type="ARBA" id="ARBA00023145"/>
    </source>
</evidence>
<dbReference type="PANTHER" id="PTHR24276">
    <property type="entry name" value="POLYSERASE-RELATED"/>
    <property type="match status" value="1"/>
</dbReference>
<evidence type="ECO:0000313" key="16">
    <source>
        <dbReference type="RefSeq" id="XP_030374261.1"/>
    </source>
</evidence>
<dbReference type="PROSITE" id="PS00134">
    <property type="entry name" value="TRYPSIN_HIS"/>
    <property type="match status" value="1"/>
</dbReference>
<dbReference type="GO" id="GO:0006508">
    <property type="term" value="P:proteolysis"/>
    <property type="evidence" value="ECO:0007669"/>
    <property type="project" value="UniProtKB-KW"/>
</dbReference>
<evidence type="ECO:0000256" key="7">
    <source>
        <dbReference type="ARBA" id="ARBA00022825"/>
    </source>
</evidence>
<name>A0A6J2TBT8_DROLE</name>
<reference evidence="16" key="1">
    <citation type="submission" date="2025-08" db="UniProtKB">
        <authorList>
            <consortium name="RefSeq"/>
        </authorList>
    </citation>
    <scope>IDENTIFICATION</scope>
    <source>
        <strain evidence="16">11010-0011.00</strain>
        <tissue evidence="16">Whole body</tissue>
    </source>
</reference>
<sequence>MKNLHEAILLLLYCWTGGVRGVNSRPGRIVNGHEAHEGEFPYQISLRRQMIHICGASVLEDSWALTAAHCVEGYEEEPKLFTLRLGSIQRSSGGSILEVRNIYRHPMYDPEDMNFDLALLRTAANAVRSVPNVSPIRLPEASELVPENTEAIVSGWGHMSTDEQILSPVLKYTTVMTVNQEKCQADLSEHGGITDAMFCAAARNTDACQGDSGGPISVNETLIGIVSWGVGCADPYYPGVYTRLSYPPIRRWIRLMTKL</sequence>
<dbReference type="GO" id="GO:0004252">
    <property type="term" value="F:serine-type endopeptidase activity"/>
    <property type="evidence" value="ECO:0007669"/>
    <property type="project" value="UniProtKB-EC"/>
</dbReference>
<dbReference type="GeneID" id="115623857"/>
<evidence type="ECO:0000256" key="11">
    <source>
        <dbReference type="ARBA" id="ARBA00038868"/>
    </source>
</evidence>
<dbReference type="FunFam" id="2.40.10.10:FF:000034">
    <property type="entry name" value="Eupolytin"/>
    <property type="match status" value="1"/>
</dbReference>
<dbReference type="EC" id="3.4.21.4" evidence="11"/>
<gene>
    <name evidence="16" type="primary">LOC115623857</name>
</gene>
<dbReference type="PANTHER" id="PTHR24276:SF91">
    <property type="entry name" value="AT26814P-RELATED"/>
    <property type="match status" value="1"/>
</dbReference>
<protein>
    <recommendedName>
        <fullName evidence="11">trypsin</fullName>
        <ecNumber evidence="11">3.4.21.4</ecNumber>
    </recommendedName>
</protein>
<keyword evidence="3" id="KW-0964">Secreted</keyword>
<organism evidence="15 16">
    <name type="scientific">Drosophila lebanonensis</name>
    <name type="common">Fruit fly</name>
    <name type="synonym">Scaptodrosophila lebanonensis</name>
    <dbReference type="NCBI Taxonomy" id="7225"/>
    <lineage>
        <taxon>Eukaryota</taxon>
        <taxon>Metazoa</taxon>
        <taxon>Ecdysozoa</taxon>
        <taxon>Arthropoda</taxon>
        <taxon>Hexapoda</taxon>
        <taxon>Insecta</taxon>
        <taxon>Pterygota</taxon>
        <taxon>Neoptera</taxon>
        <taxon>Endopterygota</taxon>
        <taxon>Diptera</taxon>
        <taxon>Brachycera</taxon>
        <taxon>Muscomorpha</taxon>
        <taxon>Ephydroidea</taxon>
        <taxon>Drosophilidae</taxon>
        <taxon>Scaptodrosophila</taxon>
    </lineage>
</organism>
<proteinExistence type="inferred from homology"/>
<dbReference type="AlphaFoldDB" id="A0A6J2TBT8"/>
<keyword evidence="7 12" id="KW-0720">Serine protease</keyword>
<evidence type="ECO:0000259" key="14">
    <source>
        <dbReference type="PROSITE" id="PS50240"/>
    </source>
</evidence>
<keyword evidence="15" id="KW-1185">Reference proteome</keyword>
<evidence type="ECO:0000256" key="9">
    <source>
        <dbReference type="ARBA" id="ARBA00023157"/>
    </source>
</evidence>
<evidence type="ECO:0000313" key="15">
    <source>
        <dbReference type="Proteomes" id="UP000504634"/>
    </source>
</evidence>
<evidence type="ECO:0000256" key="10">
    <source>
        <dbReference type="ARBA" id="ARBA00036320"/>
    </source>
</evidence>
<keyword evidence="4 12" id="KW-0645">Protease</keyword>
<dbReference type="GO" id="GO:0005576">
    <property type="term" value="C:extracellular region"/>
    <property type="evidence" value="ECO:0007669"/>
    <property type="project" value="UniProtKB-SubCell"/>
</dbReference>
<dbReference type="PROSITE" id="PS50240">
    <property type="entry name" value="TRYPSIN_DOM"/>
    <property type="match status" value="1"/>
</dbReference>
<evidence type="ECO:0000256" key="4">
    <source>
        <dbReference type="ARBA" id="ARBA00022670"/>
    </source>
</evidence>
<evidence type="ECO:0000256" key="6">
    <source>
        <dbReference type="ARBA" id="ARBA00022801"/>
    </source>
</evidence>
<dbReference type="Proteomes" id="UP000504634">
    <property type="component" value="Unplaced"/>
</dbReference>
<evidence type="ECO:0000256" key="3">
    <source>
        <dbReference type="ARBA" id="ARBA00022525"/>
    </source>
</evidence>
<evidence type="ECO:0000256" key="12">
    <source>
        <dbReference type="RuleBase" id="RU363034"/>
    </source>
</evidence>
<comment type="similarity">
    <text evidence="2">Belongs to the peptidase S1 family.</text>
</comment>
<dbReference type="PRINTS" id="PR00722">
    <property type="entry name" value="CHYMOTRYPSIN"/>
</dbReference>
<dbReference type="RefSeq" id="XP_030374261.1">
    <property type="nucleotide sequence ID" value="XM_030518401.1"/>
</dbReference>
<dbReference type="InterPro" id="IPR018114">
    <property type="entry name" value="TRYPSIN_HIS"/>
</dbReference>
<dbReference type="SUPFAM" id="SSF50494">
    <property type="entry name" value="Trypsin-like serine proteases"/>
    <property type="match status" value="1"/>
</dbReference>
<dbReference type="InterPro" id="IPR033116">
    <property type="entry name" value="TRYPSIN_SER"/>
</dbReference>
<dbReference type="OrthoDB" id="10059102at2759"/>
<feature type="chain" id="PRO_5026985575" description="trypsin" evidence="13">
    <location>
        <begin position="22"/>
        <end position="259"/>
    </location>
</feature>
<dbReference type="InterPro" id="IPR001254">
    <property type="entry name" value="Trypsin_dom"/>
</dbReference>
<dbReference type="Pfam" id="PF00089">
    <property type="entry name" value="Trypsin"/>
    <property type="match status" value="1"/>
</dbReference>
<dbReference type="Gene3D" id="2.40.10.10">
    <property type="entry name" value="Trypsin-like serine proteases"/>
    <property type="match status" value="1"/>
</dbReference>